<dbReference type="AlphaFoldDB" id="A0A4P6WT30"/>
<feature type="compositionally biased region" description="Low complexity" evidence="1">
    <location>
        <begin position="12"/>
        <end position="21"/>
    </location>
</feature>
<sequence length="210" mass="22725">MHTSAPSPQTIPGETPGTPGTNRRNPATMRAAGRHDTGDKPGTYRGQTGDTHSPTASPGPTPCHQSHGQALDLVQLVGQRQPLALIASPKPQHPSPPGCTAAPRRPLAHLAGMQRKGTSPGASSSRRVHLWITFQTCTHTYLLKKQAVWTSSQAHDSQRVFPIMCNTCSIAHIRQRALCKQSVLYRAYSAHYRENQVSCPDTPKGATHDH</sequence>
<keyword evidence="3" id="KW-1185">Reference proteome</keyword>
<organism evidence="2 3">
    <name type="scientific">Hydrogenophaga pseudoflava</name>
    <name type="common">Pseudomonas carboxydoflava</name>
    <dbReference type="NCBI Taxonomy" id="47421"/>
    <lineage>
        <taxon>Bacteria</taxon>
        <taxon>Pseudomonadati</taxon>
        <taxon>Pseudomonadota</taxon>
        <taxon>Betaproteobacteria</taxon>
        <taxon>Burkholderiales</taxon>
        <taxon>Comamonadaceae</taxon>
        <taxon>Hydrogenophaga</taxon>
    </lineage>
</organism>
<evidence type="ECO:0000256" key="1">
    <source>
        <dbReference type="SAM" id="MobiDB-lite"/>
    </source>
</evidence>
<proteinExistence type="predicted"/>
<dbReference type="KEGG" id="hpse:HPF_04605"/>
<accession>A0A4P6WT30</accession>
<reference evidence="2 3" key="1">
    <citation type="submission" date="2019-03" db="EMBL/GenBank/DDBJ databases">
        <authorList>
            <person name="Sebastian G."/>
            <person name="Baumann P."/>
            <person name="Ruckert C."/>
            <person name="Kalinowski J."/>
            <person name="Nebel B."/>
            <person name="Takors R."/>
            <person name="Blombach B."/>
        </authorList>
    </citation>
    <scope>NUCLEOTIDE SEQUENCE [LARGE SCALE GENOMIC DNA]</scope>
    <source>
        <strain evidence="2 3">DSM 1084</strain>
    </source>
</reference>
<dbReference type="Proteomes" id="UP000293912">
    <property type="component" value="Chromosome"/>
</dbReference>
<feature type="compositionally biased region" description="Polar residues" evidence="1">
    <location>
        <begin position="1"/>
        <end position="10"/>
    </location>
</feature>
<feature type="region of interest" description="Disordered" evidence="1">
    <location>
        <begin position="1"/>
        <end position="66"/>
    </location>
</feature>
<name>A0A4P6WT30_HYDPS</name>
<dbReference type="EMBL" id="CP037867">
    <property type="protein sequence ID" value="QBM26952.1"/>
    <property type="molecule type" value="Genomic_DNA"/>
</dbReference>
<feature type="compositionally biased region" description="Polar residues" evidence="1">
    <location>
        <begin position="45"/>
        <end position="66"/>
    </location>
</feature>
<gene>
    <name evidence="2" type="ORF">HPF_04605</name>
</gene>
<evidence type="ECO:0000313" key="2">
    <source>
        <dbReference type="EMBL" id="QBM26952.1"/>
    </source>
</evidence>
<evidence type="ECO:0000313" key="3">
    <source>
        <dbReference type="Proteomes" id="UP000293912"/>
    </source>
</evidence>
<protein>
    <submittedName>
        <fullName evidence="2">Uncharacterized protein</fullName>
    </submittedName>
</protein>